<gene>
    <name evidence="1" type="ORF">H9847_04420</name>
</gene>
<organism evidence="1 2">
    <name type="scientific">Candidatus Anaerobiospirillum pullicola</name>
    <dbReference type="NCBI Taxonomy" id="2838451"/>
    <lineage>
        <taxon>Bacteria</taxon>
        <taxon>Pseudomonadati</taxon>
        <taxon>Pseudomonadota</taxon>
        <taxon>Gammaproteobacteria</taxon>
        <taxon>Aeromonadales</taxon>
        <taxon>Succinivibrionaceae</taxon>
        <taxon>Anaerobiospirillum</taxon>
    </lineage>
</organism>
<name>A0A948TG43_9GAMM</name>
<evidence type="ECO:0000313" key="2">
    <source>
        <dbReference type="Proteomes" id="UP000733611"/>
    </source>
</evidence>
<evidence type="ECO:0008006" key="3">
    <source>
        <dbReference type="Google" id="ProtNLM"/>
    </source>
</evidence>
<evidence type="ECO:0000313" key="1">
    <source>
        <dbReference type="EMBL" id="MBU3844103.1"/>
    </source>
</evidence>
<reference evidence="1" key="2">
    <citation type="submission" date="2021-04" db="EMBL/GenBank/DDBJ databases">
        <authorList>
            <person name="Gilroy R."/>
        </authorList>
    </citation>
    <scope>NUCLEOTIDE SEQUENCE</scope>
    <source>
        <strain evidence="1">378</strain>
    </source>
</reference>
<sequence>MREIFFSSSKVLTYIIKRCYLKGYHINQAKAQRLLYCSYGSIMALFDMRLTDERPITWEAGPIFPRALFDHMHHQLNFTEQQTPLEQNLCPPAILYVINLTVDNFSRMGAEELNKFLTAPGTPWYIESNNGENLGTIMGDELIHQYFLQNVVNPDAYDGPSMEISISGYSNSENMWA</sequence>
<dbReference type="EMBL" id="JAHLFE010000088">
    <property type="protein sequence ID" value="MBU3844103.1"/>
    <property type="molecule type" value="Genomic_DNA"/>
</dbReference>
<comment type="caution">
    <text evidence="1">The sequence shown here is derived from an EMBL/GenBank/DDBJ whole genome shotgun (WGS) entry which is preliminary data.</text>
</comment>
<protein>
    <recommendedName>
        <fullName evidence="3">Antitoxin SocA-like Panacea domain-containing protein</fullName>
    </recommendedName>
</protein>
<reference evidence="1" key="1">
    <citation type="journal article" date="2021" name="PeerJ">
        <title>Extensive microbial diversity within the chicken gut microbiome revealed by metagenomics and culture.</title>
        <authorList>
            <person name="Gilroy R."/>
            <person name="Ravi A."/>
            <person name="Getino M."/>
            <person name="Pursley I."/>
            <person name="Horton D.L."/>
            <person name="Alikhan N.F."/>
            <person name="Baker D."/>
            <person name="Gharbi K."/>
            <person name="Hall N."/>
            <person name="Watson M."/>
            <person name="Adriaenssens E.M."/>
            <person name="Foster-Nyarko E."/>
            <person name="Jarju S."/>
            <person name="Secka A."/>
            <person name="Antonio M."/>
            <person name="Oren A."/>
            <person name="Chaudhuri R.R."/>
            <person name="La Ragione R."/>
            <person name="Hildebrand F."/>
            <person name="Pallen M.J."/>
        </authorList>
    </citation>
    <scope>NUCLEOTIDE SEQUENCE</scope>
    <source>
        <strain evidence="1">378</strain>
    </source>
</reference>
<proteinExistence type="predicted"/>
<dbReference type="Proteomes" id="UP000733611">
    <property type="component" value="Unassembled WGS sequence"/>
</dbReference>
<dbReference type="AlphaFoldDB" id="A0A948TG43"/>
<accession>A0A948TG43</accession>